<keyword evidence="6" id="KW-1185">Reference proteome</keyword>
<keyword evidence="2" id="KW-0813">Transport</keyword>
<dbReference type="SUPFAM" id="SSF53850">
    <property type="entry name" value="Periplasmic binding protein-like II"/>
    <property type="match status" value="1"/>
</dbReference>
<evidence type="ECO:0000313" key="6">
    <source>
        <dbReference type="Proteomes" id="UP000510721"/>
    </source>
</evidence>
<dbReference type="PRINTS" id="PR00909">
    <property type="entry name" value="SPERMDNBNDNG"/>
</dbReference>
<evidence type="ECO:0000256" key="2">
    <source>
        <dbReference type="ARBA" id="ARBA00022448"/>
    </source>
</evidence>
<dbReference type="GO" id="GO:0015846">
    <property type="term" value="P:polyamine transport"/>
    <property type="evidence" value="ECO:0007669"/>
    <property type="project" value="InterPro"/>
</dbReference>
<dbReference type="AlphaFoldDB" id="A0A859QCV9"/>
<dbReference type="Gene3D" id="3.40.190.10">
    <property type="entry name" value="Periplasmic binding protein-like II"/>
    <property type="match status" value="2"/>
</dbReference>
<reference evidence="5 6" key="1">
    <citation type="submission" date="2019-06" db="EMBL/GenBank/DDBJ databases">
        <title>Complete genome sequence of Ensifer mexicanus ITTG R7 isolated from nodules of Acacia angustissima (Mill.) Kuntze.</title>
        <authorList>
            <person name="Rincon-Rosales R."/>
            <person name="Rogel M.A."/>
            <person name="Guerrero G."/>
            <person name="Rincon-Molina C.I."/>
            <person name="Lopez-Lopez A."/>
            <person name="Martinez-Romero E."/>
        </authorList>
    </citation>
    <scope>NUCLEOTIDE SEQUENCE [LARGE SCALE GENOMIC DNA]</scope>
    <source>
        <strain evidence="5 6">ITTG R7</strain>
    </source>
</reference>
<dbReference type="CDD" id="cd13590">
    <property type="entry name" value="PBP2_PotD_PotF_like"/>
    <property type="match status" value="1"/>
</dbReference>
<protein>
    <submittedName>
        <fullName evidence="5">Spermidine/putrescine ABC transporter substrate-binding protein</fullName>
    </submittedName>
</protein>
<dbReference type="InterPro" id="IPR001188">
    <property type="entry name" value="Sperm_putr-bd"/>
</dbReference>
<evidence type="ECO:0000256" key="1">
    <source>
        <dbReference type="ARBA" id="ARBA00004418"/>
    </source>
</evidence>
<evidence type="ECO:0000256" key="3">
    <source>
        <dbReference type="ARBA" id="ARBA00022729"/>
    </source>
</evidence>
<keyword evidence="4" id="KW-0574">Periplasm</keyword>
<dbReference type="InterPro" id="IPR006059">
    <property type="entry name" value="SBP"/>
</dbReference>
<proteinExistence type="predicted"/>
<dbReference type="GO" id="GO:0019808">
    <property type="term" value="F:polyamine binding"/>
    <property type="evidence" value="ECO:0007669"/>
    <property type="project" value="InterPro"/>
</dbReference>
<comment type="subcellular location">
    <subcellularLocation>
        <location evidence="1">Periplasm</location>
    </subcellularLocation>
</comment>
<organism evidence="5 6">
    <name type="scientific">Sinorhizobium mexicanum</name>
    <dbReference type="NCBI Taxonomy" id="375549"/>
    <lineage>
        <taxon>Bacteria</taxon>
        <taxon>Pseudomonadati</taxon>
        <taxon>Pseudomonadota</taxon>
        <taxon>Alphaproteobacteria</taxon>
        <taxon>Hyphomicrobiales</taxon>
        <taxon>Rhizobiaceae</taxon>
        <taxon>Sinorhizobium/Ensifer group</taxon>
        <taxon>Sinorhizobium</taxon>
    </lineage>
</organism>
<dbReference type="RefSeq" id="WP_180941053.1">
    <property type="nucleotide sequence ID" value="NZ_CP041238.1"/>
</dbReference>
<sequence length="352" mass="38865">MLNSFKKAVLTAASALALATGVAHAEETITFVTFSGYYPPKLFEEFEAATGIKVDVVEVATNEETMGKMMASDGTGVDVMIVSSPFVTALQKLDMLSEVDHQKIPNMSNLYPEAMKLSYDPGLKYSVPYAWGSFGICYRDDMLTTKPTSWMDLLKPSDELKGKYTLVPDERWFMEPAQLVSGKSINDVSPETLETIRPLLIEAKKNVLAFDNFTMGSRLVSGEIAAAAAWEAWCSMAMRDGGGENIKYIIPKEGTDTFVDVFVIPKKAEHKEAAEKFINFVLEPAHHGWMISELLYKIPNKAAMDAADPELAKKYSPLRMTAEELLKNEILADLGADAPRVSKFVTEIMSAQ</sequence>
<dbReference type="Proteomes" id="UP000510721">
    <property type="component" value="Chromosome"/>
</dbReference>
<evidence type="ECO:0000313" key="5">
    <source>
        <dbReference type="EMBL" id="QLL61502.1"/>
    </source>
</evidence>
<name>A0A859QCV9_9HYPH</name>
<dbReference type="KEGG" id="emx:FKV68_08605"/>
<dbReference type="GO" id="GO:0042597">
    <property type="term" value="C:periplasmic space"/>
    <property type="evidence" value="ECO:0007669"/>
    <property type="project" value="UniProtKB-SubCell"/>
</dbReference>
<keyword evidence="3" id="KW-0732">Signal</keyword>
<accession>A0A859QCV9</accession>
<dbReference type="PANTHER" id="PTHR30222">
    <property type="entry name" value="SPERMIDINE/PUTRESCINE-BINDING PERIPLASMIC PROTEIN"/>
    <property type="match status" value="1"/>
</dbReference>
<dbReference type="EMBL" id="CP041238">
    <property type="protein sequence ID" value="QLL61502.1"/>
    <property type="molecule type" value="Genomic_DNA"/>
</dbReference>
<dbReference type="PANTHER" id="PTHR30222:SF17">
    <property type="entry name" value="SPERMIDINE_PUTRESCINE-BINDING PERIPLASMIC PROTEIN"/>
    <property type="match status" value="1"/>
</dbReference>
<dbReference type="Pfam" id="PF13416">
    <property type="entry name" value="SBP_bac_8"/>
    <property type="match status" value="1"/>
</dbReference>
<gene>
    <name evidence="5" type="ORF">FKV68_08605</name>
</gene>
<evidence type="ECO:0000256" key="4">
    <source>
        <dbReference type="ARBA" id="ARBA00022764"/>
    </source>
</evidence>